<evidence type="ECO:0000313" key="1">
    <source>
        <dbReference type="EMBL" id="KAL2866125.1"/>
    </source>
</evidence>
<dbReference type="EMBL" id="JBFXLQ010000027">
    <property type="protein sequence ID" value="KAL2866125.1"/>
    <property type="molecule type" value="Genomic_DNA"/>
</dbReference>
<keyword evidence="2" id="KW-1185">Reference proteome</keyword>
<sequence>MKRHHLGPGHGMALDSLTYTEVMAKHRKFTTLMSAEARICPEIGGNVTFVMQVQKWVLIHDMHLTPGQRGEIFREILICCTKLRYKQGLLKRILAAAEANGFREHPSSDLEDLCCPSCGVHFQADLRDCGTDGKAVVITTWMDLGSRSDVEDLKWNTLVNAGGGRDIVRPNPWEIPRRPGMHRRRFQTAPCTPPQDEDRTECNRLYLRERMYRRVMYSSPATDGFWWYPWNRYGRSGRCN</sequence>
<organism evidence="1 2">
    <name type="scientific">Aspergillus lucknowensis</name>
    <dbReference type="NCBI Taxonomy" id="176173"/>
    <lineage>
        <taxon>Eukaryota</taxon>
        <taxon>Fungi</taxon>
        <taxon>Dikarya</taxon>
        <taxon>Ascomycota</taxon>
        <taxon>Pezizomycotina</taxon>
        <taxon>Eurotiomycetes</taxon>
        <taxon>Eurotiomycetidae</taxon>
        <taxon>Eurotiales</taxon>
        <taxon>Aspergillaceae</taxon>
        <taxon>Aspergillus</taxon>
        <taxon>Aspergillus subgen. Nidulantes</taxon>
    </lineage>
</organism>
<dbReference type="RefSeq" id="XP_070885104.1">
    <property type="nucleotide sequence ID" value="XM_071024747.1"/>
</dbReference>
<comment type="caution">
    <text evidence="1">The sequence shown here is derived from an EMBL/GenBank/DDBJ whole genome shotgun (WGS) entry which is preliminary data.</text>
</comment>
<accession>A0ABR4LNL0</accession>
<reference evidence="1 2" key="1">
    <citation type="submission" date="2024-07" db="EMBL/GenBank/DDBJ databases">
        <title>Section-level genome sequencing and comparative genomics of Aspergillus sections Usti and Cavernicolus.</title>
        <authorList>
            <consortium name="Lawrence Berkeley National Laboratory"/>
            <person name="Nybo J.L."/>
            <person name="Vesth T.C."/>
            <person name="Theobald S."/>
            <person name="Frisvad J.C."/>
            <person name="Larsen T.O."/>
            <person name="Kjaerboelling I."/>
            <person name="Rothschild-Mancinelli K."/>
            <person name="Lyhne E.K."/>
            <person name="Kogle M.E."/>
            <person name="Barry K."/>
            <person name="Clum A."/>
            <person name="Na H."/>
            <person name="Ledsgaard L."/>
            <person name="Lin J."/>
            <person name="Lipzen A."/>
            <person name="Kuo A."/>
            <person name="Riley R."/>
            <person name="Mondo S."/>
            <person name="Labutti K."/>
            <person name="Haridas S."/>
            <person name="Pangalinan J."/>
            <person name="Salamov A.A."/>
            <person name="Simmons B.A."/>
            <person name="Magnuson J.K."/>
            <person name="Chen J."/>
            <person name="Drula E."/>
            <person name="Henrissat B."/>
            <person name="Wiebenga A."/>
            <person name="Lubbers R.J."/>
            <person name="Gomes A.C."/>
            <person name="Macurrencykelacurrency M.R."/>
            <person name="Stajich J."/>
            <person name="Grigoriev I.V."/>
            <person name="Mortensen U.H."/>
            <person name="De Vries R.P."/>
            <person name="Baker S.E."/>
            <person name="Andersen M.R."/>
        </authorList>
    </citation>
    <scope>NUCLEOTIDE SEQUENCE [LARGE SCALE GENOMIC DNA]</scope>
    <source>
        <strain evidence="1 2">CBS 449.75</strain>
    </source>
</reference>
<evidence type="ECO:0000313" key="2">
    <source>
        <dbReference type="Proteomes" id="UP001610432"/>
    </source>
</evidence>
<protein>
    <submittedName>
        <fullName evidence="1">Uncharacterized protein</fullName>
    </submittedName>
</protein>
<name>A0ABR4LNL0_9EURO</name>
<gene>
    <name evidence="1" type="ORF">BJX67DRAFT_148313</name>
</gene>
<dbReference type="GeneID" id="98139819"/>
<proteinExistence type="predicted"/>
<dbReference type="Proteomes" id="UP001610432">
    <property type="component" value="Unassembled WGS sequence"/>
</dbReference>